<keyword evidence="1" id="KW-0812">Transmembrane</keyword>
<protein>
    <submittedName>
        <fullName evidence="3">Putative zinc finger protein</fullName>
    </submittedName>
</protein>
<gene>
    <name evidence="3" type="ORF">DFR59_110104</name>
</gene>
<organism evidence="3 4">
    <name type="scientific">Falsibacillus pallidus</name>
    <dbReference type="NCBI Taxonomy" id="493781"/>
    <lineage>
        <taxon>Bacteria</taxon>
        <taxon>Bacillati</taxon>
        <taxon>Bacillota</taxon>
        <taxon>Bacilli</taxon>
        <taxon>Bacillales</taxon>
        <taxon>Bacillaceae</taxon>
        <taxon>Falsibacillus</taxon>
    </lineage>
</organism>
<feature type="transmembrane region" description="Helical" evidence="1">
    <location>
        <begin position="247"/>
        <end position="267"/>
    </location>
</feature>
<comment type="caution">
    <text evidence="3">The sequence shown here is derived from an EMBL/GenBank/DDBJ whole genome shotgun (WGS) entry which is preliminary data.</text>
</comment>
<keyword evidence="1" id="KW-0472">Membrane</keyword>
<dbReference type="InterPro" id="IPR027383">
    <property type="entry name" value="Znf_put"/>
</dbReference>
<dbReference type="EMBL" id="QQAY01000010">
    <property type="protein sequence ID" value="RDI41100.1"/>
    <property type="molecule type" value="Genomic_DNA"/>
</dbReference>
<evidence type="ECO:0000313" key="3">
    <source>
        <dbReference type="EMBL" id="RDI41100.1"/>
    </source>
</evidence>
<evidence type="ECO:0000259" key="2">
    <source>
        <dbReference type="Pfam" id="PF13490"/>
    </source>
</evidence>
<dbReference type="Pfam" id="PF13490">
    <property type="entry name" value="zf-HC2"/>
    <property type="match status" value="1"/>
</dbReference>
<feature type="domain" description="Putative zinc-finger" evidence="2">
    <location>
        <begin position="1"/>
        <end position="28"/>
    </location>
</feature>
<evidence type="ECO:0000256" key="1">
    <source>
        <dbReference type="SAM" id="Phobius"/>
    </source>
</evidence>
<proteinExistence type="predicted"/>
<name>A0A370GCZ9_9BACI</name>
<sequence>MPSYIDHLCSQDSVLFIEEHIKSCAECREVLENMKEDINISDGVDEIYQVEVKKPFQKIAGFFNSQKRLARYLLLAALSALILSFIFLIPSLMNFNEHKKEVEKLKVVEKDKHEIMNHVFQILGSSTELSKQEEEKLLATFKKYSGKLNLLAVFPAEENQKWLQDKEVVKQKPTAIYPIEYKKAAIVIGNEGIIRKDETIQPSGYDLGTVVMANKHWIIQYEYKHSYEPTVERHHQLTYYGPSTWSFFQTPLLLCVLFSVLFLFWLISRRLNKHLKDIMG</sequence>
<reference evidence="3 4" key="1">
    <citation type="submission" date="2018-07" db="EMBL/GenBank/DDBJ databases">
        <title>Genomic Encyclopedia of Type Strains, Phase IV (KMG-IV): sequencing the most valuable type-strain genomes for metagenomic binning, comparative biology and taxonomic classification.</title>
        <authorList>
            <person name="Goeker M."/>
        </authorList>
    </citation>
    <scope>NUCLEOTIDE SEQUENCE [LARGE SCALE GENOMIC DNA]</scope>
    <source>
        <strain evidence="3 4">DSM 25281</strain>
    </source>
</reference>
<dbReference type="Proteomes" id="UP000255326">
    <property type="component" value="Unassembled WGS sequence"/>
</dbReference>
<dbReference type="AlphaFoldDB" id="A0A370GCZ9"/>
<keyword evidence="4" id="KW-1185">Reference proteome</keyword>
<evidence type="ECO:0000313" key="4">
    <source>
        <dbReference type="Proteomes" id="UP000255326"/>
    </source>
</evidence>
<keyword evidence="1" id="KW-1133">Transmembrane helix</keyword>
<feature type="transmembrane region" description="Helical" evidence="1">
    <location>
        <begin position="72"/>
        <end position="93"/>
    </location>
</feature>
<accession>A0A370GCZ9</accession>